<keyword evidence="3" id="KW-1185">Reference proteome</keyword>
<dbReference type="PANTHER" id="PTHR14119">
    <property type="entry name" value="HYDROLASE"/>
    <property type="match status" value="1"/>
</dbReference>
<dbReference type="OrthoDB" id="9796958at2"/>
<organism evidence="2 3">
    <name type="scientific">Methylomagnum ishizawai</name>
    <dbReference type="NCBI Taxonomy" id="1760988"/>
    <lineage>
        <taxon>Bacteria</taxon>
        <taxon>Pseudomonadati</taxon>
        <taxon>Pseudomonadota</taxon>
        <taxon>Gammaproteobacteria</taxon>
        <taxon>Methylococcales</taxon>
        <taxon>Methylococcaceae</taxon>
        <taxon>Methylomagnum</taxon>
    </lineage>
</organism>
<dbReference type="Pfam" id="PF00857">
    <property type="entry name" value="Isochorismatase"/>
    <property type="match status" value="1"/>
</dbReference>
<dbReference type="InterPro" id="IPR000868">
    <property type="entry name" value="Isochorismatase-like_dom"/>
</dbReference>
<sequence length="187" mass="20202">MNIPSLCSADDSVLVVVDLQIRLLAAMAEADRAHLVKHTETLLQAAGALEIPVLYTEQYPKGLGPTVPALVERLPAMALCFEKTAFSCCAAEGFLSALKASGRGQVVLVGQEVHVCVLQTALELLALGFRVFVVEDGVCSRAQGHKHNALARLREAGAVVTNVESVLFEWLRDAAHPEFKTISQWVR</sequence>
<evidence type="ECO:0000313" key="2">
    <source>
        <dbReference type="EMBL" id="SMF95320.1"/>
    </source>
</evidence>
<dbReference type="Gene3D" id="3.40.50.850">
    <property type="entry name" value="Isochorismatase-like"/>
    <property type="match status" value="1"/>
</dbReference>
<accession>A0A1Y6CYL1</accession>
<dbReference type="InterPro" id="IPR036380">
    <property type="entry name" value="Isochorismatase-like_sf"/>
</dbReference>
<protein>
    <submittedName>
        <fullName evidence="2">Nicotinamidase-related amidase</fullName>
    </submittedName>
</protein>
<gene>
    <name evidence="2" type="ORF">SAMN02949497_2680</name>
</gene>
<dbReference type="AlphaFoldDB" id="A0A1Y6CYL1"/>
<proteinExistence type="predicted"/>
<name>A0A1Y6CYL1_9GAMM</name>
<dbReference type="Proteomes" id="UP000192923">
    <property type="component" value="Unassembled WGS sequence"/>
</dbReference>
<dbReference type="InterPro" id="IPR050993">
    <property type="entry name" value="Isochorismatase_domain"/>
</dbReference>
<evidence type="ECO:0000259" key="1">
    <source>
        <dbReference type="Pfam" id="PF00857"/>
    </source>
</evidence>
<dbReference type="EMBL" id="FXAM01000001">
    <property type="protein sequence ID" value="SMF95320.1"/>
    <property type="molecule type" value="Genomic_DNA"/>
</dbReference>
<dbReference type="PANTHER" id="PTHR14119:SF3">
    <property type="entry name" value="ISOCHORISMATASE DOMAIN-CONTAINING PROTEIN 2"/>
    <property type="match status" value="1"/>
</dbReference>
<dbReference type="STRING" id="1760988.SAMN02949497_2680"/>
<evidence type="ECO:0000313" key="3">
    <source>
        <dbReference type="Proteomes" id="UP000192923"/>
    </source>
</evidence>
<dbReference type="SUPFAM" id="SSF52499">
    <property type="entry name" value="Isochorismatase-like hydrolases"/>
    <property type="match status" value="1"/>
</dbReference>
<feature type="domain" description="Isochorismatase-like" evidence="1">
    <location>
        <begin position="12"/>
        <end position="164"/>
    </location>
</feature>
<reference evidence="2 3" key="1">
    <citation type="submission" date="2016-12" db="EMBL/GenBank/DDBJ databases">
        <authorList>
            <person name="Song W.-J."/>
            <person name="Kurnit D.M."/>
        </authorList>
    </citation>
    <scope>NUCLEOTIDE SEQUENCE [LARGE SCALE GENOMIC DNA]</scope>
    <source>
        <strain evidence="2 3">175</strain>
    </source>
</reference>
<dbReference type="RefSeq" id="WP_085213440.1">
    <property type="nucleotide sequence ID" value="NZ_FXAM01000001.1"/>
</dbReference>